<dbReference type="SUPFAM" id="SSF57716">
    <property type="entry name" value="Glucocorticoid receptor-like (DNA-binding domain)"/>
    <property type="match status" value="1"/>
</dbReference>
<dbReference type="AlphaFoldDB" id="A0AAV5VWD8"/>
<dbReference type="EMBL" id="BTSY01000004">
    <property type="protein sequence ID" value="GMT23884.1"/>
    <property type="molecule type" value="Genomic_DNA"/>
</dbReference>
<accession>A0AAV5VWD8</accession>
<evidence type="ECO:0000313" key="12">
    <source>
        <dbReference type="EMBL" id="GMT23884.1"/>
    </source>
</evidence>
<protein>
    <recommendedName>
        <fullName evidence="14">Nuclear receptor</fullName>
    </recommendedName>
</protein>
<dbReference type="Pfam" id="PF00104">
    <property type="entry name" value="Hormone_recep"/>
    <property type="match status" value="1"/>
</dbReference>
<gene>
    <name evidence="12" type="ORF">PFISCL1PPCAC_15181</name>
</gene>
<evidence type="ECO:0000256" key="4">
    <source>
        <dbReference type="ARBA" id="ARBA00023015"/>
    </source>
</evidence>
<evidence type="ECO:0000256" key="7">
    <source>
        <dbReference type="ARBA" id="ARBA00023170"/>
    </source>
</evidence>
<evidence type="ECO:0000256" key="2">
    <source>
        <dbReference type="ARBA" id="ARBA00022771"/>
    </source>
</evidence>
<evidence type="ECO:0000256" key="6">
    <source>
        <dbReference type="ARBA" id="ARBA00023163"/>
    </source>
</evidence>
<dbReference type="PANTHER" id="PTHR46011:SF6">
    <property type="entry name" value="HIGH ZINC ACTIVATED NUCLEAR RECEPTOR PROTEIN"/>
    <property type="match status" value="1"/>
</dbReference>
<dbReference type="InterPro" id="IPR035500">
    <property type="entry name" value="NHR-like_dom_sf"/>
</dbReference>
<evidence type="ECO:0000259" key="10">
    <source>
        <dbReference type="PROSITE" id="PS51030"/>
    </source>
</evidence>
<dbReference type="SMART" id="SM00430">
    <property type="entry name" value="HOLI"/>
    <property type="match status" value="1"/>
</dbReference>
<keyword evidence="4" id="KW-0805">Transcription regulation</keyword>
<evidence type="ECO:0000256" key="3">
    <source>
        <dbReference type="ARBA" id="ARBA00022833"/>
    </source>
</evidence>
<dbReference type="GO" id="GO:0003700">
    <property type="term" value="F:DNA-binding transcription factor activity"/>
    <property type="evidence" value="ECO:0007669"/>
    <property type="project" value="InterPro"/>
</dbReference>
<feature type="domain" description="Nuclear receptor" evidence="10">
    <location>
        <begin position="1"/>
        <end position="72"/>
    </location>
</feature>
<dbReference type="SMART" id="SM00399">
    <property type="entry name" value="ZnF_C4"/>
    <property type="match status" value="1"/>
</dbReference>
<feature type="domain" description="NR LBD" evidence="11">
    <location>
        <begin position="129"/>
        <end position="384"/>
    </location>
</feature>
<evidence type="ECO:0000256" key="9">
    <source>
        <dbReference type="SAM" id="MobiDB-lite"/>
    </source>
</evidence>
<dbReference type="PROSITE" id="PS51030">
    <property type="entry name" value="NUCLEAR_REC_DBD_2"/>
    <property type="match status" value="1"/>
</dbReference>
<evidence type="ECO:0000256" key="5">
    <source>
        <dbReference type="ARBA" id="ARBA00023125"/>
    </source>
</evidence>
<evidence type="ECO:0008006" key="14">
    <source>
        <dbReference type="Google" id="ProtNLM"/>
    </source>
</evidence>
<evidence type="ECO:0000313" key="13">
    <source>
        <dbReference type="Proteomes" id="UP001432322"/>
    </source>
</evidence>
<comment type="caution">
    <text evidence="12">The sequence shown here is derived from an EMBL/GenBank/DDBJ whole genome shotgun (WGS) entry which is preliminary data.</text>
</comment>
<keyword evidence="3" id="KW-0862">Zinc</keyword>
<dbReference type="InterPro" id="IPR013088">
    <property type="entry name" value="Znf_NHR/GATA"/>
</dbReference>
<dbReference type="Gene3D" id="3.30.50.10">
    <property type="entry name" value="Erythroid Transcription Factor GATA-1, subunit A"/>
    <property type="match status" value="1"/>
</dbReference>
<dbReference type="GO" id="GO:0008270">
    <property type="term" value="F:zinc ion binding"/>
    <property type="evidence" value="ECO:0007669"/>
    <property type="project" value="UniProtKB-KW"/>
</dbReference>
<keyword evidence="7" id="KW-0675">Receptor</keyword>
<sequence>CLVCNSLTKHAHLSVLICRACKIFYNRTERRKRPLICRSNRMKCRNVPRCKKCRYEKIDRLVRGIDESEMEEKEECTKRPSSSTRTSTSSSSSIDDSPVQNCTVPKSAPFLCIDSLDSRLCLLEQVRFSYRTMSISRRAAEMSTLHAGRHPMFSFYHEYPLKPATITSMNLALRILTTTIFDFAATVFEEFSELSMLDKWYLVKNFFHSFWTLESAFRVFTLFPHLQNFHFTSLTTYLNDDAAAEFMDLAPRTPRAKDDTKCLLRSFLRGDTRIGREAVRKAAISEEEFLALLVLCFWNVENTTNDDSLISLGVFYRMKVMKELQEFYKRQGNEEDCAKRIGEIMGLVVVLESLASSMPMNLELFRLLNVFDDNTTLYQMTKSGVPNGFNEVESGISGRQLMT</sequence>
<keyword evidence="13" id="KW-1185">Reference proteome</keyword>
<name>A0AAV5VWD8_9BILA</name>
<organism evidence="12 13">
    <name type="scientific">Pristionchus fissidentatus</name>
    <dbReference type="NCBI Taxonomy" id="1538716"/>
    <lineage>
        <taxon>Eukaryota</taxon>
        <taxon>Metazoa</taxon>
        <taxon>Ecdysozoa</taxon>
        <taxon>Nematoda</taxon>
        <taxon>Chromadorea</taxon>
        <taxon>Rhabditida</taxon>
        <taxon>Rhabditina</taxon>
        <taxon>Diplogasteromorpha</taxon>
        <taxon>Diplogasteroidea</taxon>
        <taxon>Neodiplogasteridae</taxon>
        <taxon>Pristionchus</taxon>
    </lineage>
</organism>
<evidence type="ECO:0000256" key="1">
    <source>
        <dbReference type="ARBA" id="ARBA00022723"/>
    </source>
</evidence>
<dbReference type="PANTHER" id="PTHR46011">
    <property type="entry name" value="NUCLEAR HORMONE RECEPTOR FAMILY MEMBER NHR-86-RELATED"/>
    <property type="match status" value="1"/>
</dbReference>
<keyword evidence="5" id="KW-0238">DNA-binding</keyword>
<keyword evidence="1" id="KW-0479">Metal-binding</keyword>
<dbReference type="SUPFAM" id="SSF48508">
    <property type="entry name" value="Nuclear receptor ligand-binding domain"/>
    <property type="match status" value="1"/>
</dbReference>
<dbReference type="GO" id="GO:0043565">
    <property type="term" value="F:sequence-specific DNA binding"/>
    <property type="evidence" value="ECO:0007669"/>
    <property type="project" value="InterPro"/>
</dbReference>
<dbReference type="PROSITE" id="PS51843">
    <property type="entry name" value="NR_LBD"/>
    <property type="match status" value="1"/>
</dbReference>
<dbReference type="Pfam" id="PF00105">
    <property type="entry name" value="zf-C4"/>
    <property type="match status" value="1"/>
</dbReference>
<feature type="compositionally biased region" description="Low complexity" evidence="9">
    <location>
        <begin position="81"/>
        <end position="93"/>
    </location>
</feature>
<feature type="region of interest" description="Disordered" evidence="9">
    <location>
        <begin position="71"/>
        <end position="100"/>
    </location>
</feature>
<keyword evidence="6" id="KW-0804">Transcription</keyword>
<dbReference type="InterPro" id="IPR001628">
    <property type="entry name" value="Znf_hrmn_rcpt"/>
</dbReference>
<dbReference type="Gene3D" id="1.10.565.10">
    <property type="entry name" value="Retinoid X Receptor"/>
    <property type="match status" value="1"/>
</dbReference>
<evidence type="ECO:0000256" key="8">
    <source>
        <dbReference type="ARBA" id="ARBA00023242"/>
    </source>
</evidence>
<evidence type="ECO:0000259" key="11">
    <source>
        <dbReference type="PROSITE" id="PS51843"/>
    </source>
</evidence>
<dbReference type="GO" id="GO:0005634">
    <property type="term" value="C:nucleus"/>
    <property type="evidence" value="ECO:0007669"/>
    <property type="project" value="TreeGrafter"/>
</dbReference>
<dbReference type="InterPro" id="IPR000536">
    <property type="entry name" value="Nucl_hrmn_rcpt_lig-bd"/>
</dbReference>
<proteinExistence type="predicted"/>
<keyword evidence="2" id="KW-0863">Zinc-finger</keyword>
<keyword evidence="8" id="KW-0539">Nucleus</keyword>
<dbReference type="Proteomes" id="UP001432322">
    <property type="component" value="Unassembled WGS sequence"/>
</dbReference>
<reference evidence="12" key="1">
    <citation type="submission" date="2023-10" db="EMBL/GenBank/DDBJ databases">
        <title>Genome assembly of Pristionchus species.</title>
        <authorList>
            <person name="Yoshida K."/>
            <person name="Sommer R.J."/>
        </authorList>
    </citation>
    <scope>NUCLEOTIDE SEQUENCE</scope>
    <source>
        <strain evidence="12">RS5133</strain>
    </source>
</reference>
<feature type="non-terminal residue" evidence="12">
    <location>
        <position position="1"/>
    </location>
</feature>